<gene>
    <name evidence="1" type="ORF">ACFO6S_04460</name>
</gene>
<dbReference type="RefSeq" id="WP_378414517.1">
    <property type="nucleotide sequence ID" value="NZ_JBHSFO010000002.1"/>
</dbReference>
<sequence length="234" mass="27169">MSEMESGYHDPQKFRYSLGGFLAAFGSIPELLTKELERKGRWSEWKRYRDDSRLQIAVNEYEPALKVARNINIHQKSVFDGSICEIGLYRGRRHKMSLGPKIDWDISSPELIDRLWNSEFGKMMLDKEHSAIGEQYGVRRIYRLTAIAKDLPDSDKELDILQISRRALLRTHDILGFTHTMDGSKVDLLDGKQIVSDFTYSQVTVLLESDVHPHLLTEWDWPDLGEELWPVANY</sequence>
<evidence type="ECO:0008006" key="3">
    <source>
        <dbReference type="Google" id="ProtNLM"/>
    </source>
</evidence>
<organism evidence="1 2">
    <name type="scientific">Rhodococcus kronopolitis</name>
    <dbReference type="NCBI Taxonomy" id="1460226"/>
    <lineage>
        <taxon>Bacteria</taxon>
        <taxon>Bacillati</taxon>
        <taxon>Actinomycetota</taxon>
        <taxon>Actinomycetes</taxon>
        <taxon>Mycobacteriales</taxon>
        <taxon>Nocardiaceae</taxon>
        <taxon>Rhodococcus</taxon>
    </lineage>
</organism>
<accession>A0ABV9FPH2</accession>
<reference evidence="2" key="1">
    <citation type="journal article" date="2019" name="Int. J. Syst. Evol. Microbiol.">
        <title>The Global Catalogue of Microorganisms (GCM) 10K type strain sequencing project: providing services to taxonomists for standard genome sequencing and annotation.</title>
        <authorList>
            <consortium name="The Broad Institute Genomics Platform"/>
            <consortium name="The Broad Institute Genome Sequencing Center for Infectious Disease"/>
            <person name="Wu L."/>
            <person name="Ma J."/>
        </authorList>
    </citation>
    <scope>NUCLEOTIDE SEQUENCE [LARGE SCALE GENOMIC DNA]</scope>
    <source>
        <strain evidence="2">CCUG 54520</strain>
    </source>
</reference>
<comment type="caution">
    <text evidence="1">The sequence shown here is derived from an EMBL/GenBank/DDBJ whole genome shotgun (WGS) entry which is preliminary data.</text>
</comment>
<dbReference type="EMBL" id="JBHSFO010000002">
    <property type="protein sequence ID" value="MFC4602935.1"/>
    <property type="molecule type" value="Genomic_DNA"/>
</dbReference>
<proteinExistence type="predicted"/>
<name>A0ABV9FPH2_9NOCA</name>
<keyword evidence="2" id="KW-1185">Reference proteome</keyword>
<protein>
    <recommendedName>
        <fullName evidence="3">SMODS-associated NUDIX domain-containing protein</fullName>
    </recommendedName>
</protein>
<evidence type="ECO:0000313" key="1">
    <source>
        <dbReference type="EMBL" id="MFC4602935.1"/>
    </source>
</evidence>
<dbReference type="Proteomes" id="UP001595914">
    <property type="component" value="Unassembled WGS sequence"/>
</dbReference>
<evidence type="ECO:0000313" key="2">
    <source>
        <dbReference type="Proteomes" id="UP001595914"/>
    </source>
</evidence>